<keyword evidence="3" id="KW-1185">Reference proteome</keyword>
<evidence type="ECO:0000256" key="1">
    <source>
        <dbReference type="SAM" id="MobiDB-lite"/>
    </source>
</evidence>
<organism evidence="2 3">
    <name type="scientific">Candidatus Protofrankia californiensis</name>
    <dbReference type="NCBI Taxonomy" id="1839754"/>
    <lineage>
        <taxon>Bacteria</taxon>
        <taxon>Bacillati</taxon>
        <taxon>Actinomycetota</taxon>
        <taxon>Actinomycetes</taxon>
        <taxon>Frankiales</taxon>
        <taxon>Frankiaceae</taxon>
        <taxon>Protofrankia</taxon>
    </lineage>
</organism>
<reference evidence="3" key="1">
    <citation type="submission" date="2016-02" db="EMBL/GenBank/DDBJ databases">
        <authorList>
            <person name="Wibberg D."/>
        </authorList>
    </citation>
    <scope>NUCLEOTIDE SEQUENCE [LARGE SCALE GENOMIC DNA]</scope>
</reference>
<protein>
    <submittedName>
        <fullName evidence="2">Uncharacterized protein</fullName>
    </submittedName>
</protein>
<dbReference type="AlphaFoldDB" id="A0A1C3PAJ1"/>
<accession>A0A1C3PAJ1</accession>
<dbReference type="Proteomes" id="UP000199013">
    <property type="component" value="Unassembled WGS sequence"/>
</dbReference>
<feature type="compositionally biased region" description="Basic and acidic residues" evidence="1">
    <location>
        <begin position="1"/>
        <end position="10"/>
    </location>
</feature>
<proteinExistence type="predicted"/>
<gene>
    <name evidence="2" type="ORF">FDG2_5061</name>
</gene>
<name>A0A1C3PAJ1_9ACTN</name>
<feature type="region of interest" description="Disordered" evidence="1">
    <location>
        <begin position="1"/>
        <end position="37"/>
    </location>
</feature>
<evidence type="ECO:0000313" key="3">
    <source>
        <dbReference type="Proteomes" id="UP000199013"/>
    </source>
</evidence>
<sequence>MSVRVFESRALRPVRSRGNGRPVRNAERRNPITGLLTPDDAPEMVMEIITVDGGEGHLLALEQTRAIKEVVEWVVQKRSGHELDRAA</sequence>
<evidence type="ECO:0000313" key="2">
    <source>
        <dbReference type="EMBL" id="SBW26833.1"/>
    </source>
</evidence>
<dbReference type="EMBL" id="FLUV01002131">
    <property type="protein sequence ID" value="SBW26833.1"/>
    <property type="molecule type" value="Genomic_DNA"/>
</dbReference>